<proteinExistence type="predicted"/>
<sequence length="131" mass="13918">MATLRTHLTIDRPADEVWSVVSDAGSISAWFPMVATSEAGGGERHCMLDGDVPLDEEIVTNDAELRRFQYRIVGGGVPVESHLGTVDVLEQGGASLVVYSTEVTPDEVAGTLGPAIEDGLRGLKSYCESRG</sequence>
<gene>
    <name evidence="1" type="ORF">I4I81_12140</name>
</gene>
<reference evidence="1 2" key="1">
    <citation type="submission" date="2020-11" db="EMBL/GenBank/DDBJ databases">
        <title>Pseudonocardia abyssalis sp. nov. and Pseudonocardia oceani sp. nov., description and phylogenomic analysis of two novel actinomycetes isolated from the deep Southern Ocean.</title>
        <authorList>
            <person name="Parra J."/>
        </authorList>
    </citation>
    <scope>NUCLEOTIDE SEQUENCE [LARGE SCALE GENOMIC DNA]</scope>
    <source>
        <strain evidence="1 2">KRD-168</strain>
    </source>
</reference>
<dbReference type="Pfam" id="PF10604">
    <property type="entry name" value="Polyketide_cyc2"/>
    <property type="match status" value="1"/>
</dbReference>
<protein>
    <submittedName>
        <fullName evidence="1">SRPBCC family protein</fullName>
    </submittedName>
</protein>
<dbReference type="Proteomes" id="UP000694287">
    <property type="component" value="Unassembled WGS sequence"/>
</dbReference>
<evidence type="ECO:0000313" key="1">
    <source>
        <dbReference type="EMBL" id="MBW0135003.1"/>
    </source>
</evidence>
<dbReference type="InterPro" id="IPR019587">
    <property type="entry name" value="Polyketide_cyclase/dehydratase"/>
</dbReference>
<keyword evidence="2" id="KW-1185">Reference proteome</keyword>
<organism evidence="1 2">
    <name type="scientific">Pseudonocardia abyssalis</name>
    <dbReference type="NCBI Taxonomy" id="2792008"/>
    <lineage>
        <taxon>Bacteria</taxon>
        <taxon>Bacillati</taxon>
        <taxon>Actinomycetota</taxon>
        <taxon>Actinomycetes</taxon>
        <taxon>Pseudonocardiales</taxon>
        <taxon>Pseudonocardiaceae</taxon>
        <taxon>Pseudonocardia</taxon>
    </lineage>
</organism>
<evidence type="ECO:0000313" key="2">
    <source>
        <dbReference type="Proteomes" id="UP000694287"/>
    </source>
</evidence>
<comment type="caution">
    <text evidence="1">The sequence shown here is derived from an EMBL/GenBank/DDBJ whole genome shotgun (WGS) entry which is preliminary data.</text>
</comment>
<accession>A0ABS6URW3</accession>
<dbReference type="CDD" id="cd07821">
    <property type="entry name" value="PYR_PYL_RCAR_like"/>
    <property type="match status" value="1"/>
</dbReference>
<dbReference type="RefSeq" id="WP_218603082.1">
    <property type="nucleotide sequence ID" value="NZ_JADQDJ010000103.1"/>
</dbReference>
<name>A0ABS6URW3_9PSEU</name>
<dbReference type="EMBL" id="JADQDK010000001">
    <property type="protein sequence ID" value="MBW0135003.1"/>
    <property type="molecule type" value="Genomic_DNA"/>
</dbReference>